<feature type="domain" description="Orc1-like AAA ATPase" evidence="1">
    <location>
        <begin position="2"/>
        <end position="131"/>
    </location>
</feature>
<evidence type="ECO:0000259" key="1">
    <source>
        <dbReference type="Pfam" id="PF13191"/>
    </source>
</evidence>
<name>A0ABU6IE54_9ENTR</name>
<dbReference type="InterPro" id="IPR041664">
    <property type="entry name" value="AAA_16"/>
</dbReference>
<dbReference type="Pfam" id="PF13191">
    <property type="entry name" value="AAA_16"/>
    <property type="match status" value="1"/>
</dbReference>
<dbReference type="PANTHER" id="PTHR43642:SF1">
    <property type="entry name" value="HYBRID SIGNAL TRANSDUCTION HISTIDINE KINASE G"/>
    <property type="match status" value="1"/>
</dbReference>
<dbReference type="InterPro" id="IPR053159">
    <property type="entry name" value="Hybrid_Histidine_Kinase"/>
</dbReference>
<reference evidence="2 3" key="1">
    <citation type="submission" date="2024-01" db="EMBL/GenBank/DDBJ databases">
        <title>Comparative Genomics of Leclercia adecarboxylata Strains Isolated from Several Sources.</title>
        <authorList>
            <person name="Yescas-Zazueta V."/>
            <person name="Balbuena-Alonso M.G."/>
            <person name="Valencia D."/>
            <person name="Mendez-Pfeiffer P.A."/>
            <person name="Ballesteros-Monrreal M.G."/>
            <person name="Rocha-Gracia R.D.C."/>
            <person name="Barrios-Villa E."/>
        </authorList>
    </citation>
    <scope>NUCLEOTIDE SEQUENCE [LARGE SCALE GENOMIC DNA]</scope>
    <source>
        <strain evidence="2 3">33MEM</strain>
    </source>
</reference>
<dbReference type="EMBL" id="JAYMCU010000408">
    <property type="protein sequence ID" value="MEC3939844.1"/>
    <property type="molecule type" value="Genomic_DNA"/>
</dbReference>
<organism evidence="2 3">
    <name type="scientific">Leclercia adecarboxylata</name>
    <dbReference type="NCBI Taxonomy" id="83655"/>
    <lineage>
        <taxon>Bacteria</taxon>
        <taxon>Pseudomonadati</taxon>
        <taxon>Pseudomonadota</taxon>
        <taxon>Gammaproteobacteria</taxon>
        <taxon>Enterobacterales</taxon>
        <taxon>Enterobacteriaceae</taxon>
        <taxon>Leclercia</taxon>
    </lineage>
</organism>
<comment type="caution">
    <text evidence="2">The sequence shown here is derived from an EMBL/GenBank/DDBJ whole genome shotgun (WGS) entry which is preliminary data.</text>
</comment>
<accession>A0ABU6IE54</accession>
<dbReference type="PANTHER" id="PTHR43642">
    <property type="entry name" value="HYBRID SIGNAL TRANSDUCTION HISTIDINE KINASE G"/>
    <property type="match status" value="1"/>
</dbReference>
<protein>
    <submittedName>
        <fullName evidence="2">AAA family ATPase</fullName>
    </submittedName>
</protein>
<keyword evidence="3" id="KW-1185">Reference proteome</keyword>
<feature type="non-terminal residue" evidence="2">
    <location>
        <position position="1"/>
    </location>
</feature>
<feature type="non-terminal residue" evidence="2">
    <location>
        <position position="219"/>
    </location>
</feature>
<dbReference type="Proteomes" id="UP001357437">
    <property type="component" value="Unassembled WGS sequence"/>
</dbReference>
<dbReference type="RefSeq" id="WP_326293507.1">
    <property type="nucleotide sequence ID" value="NZ_JAYMCU010000408.1"/>
</dbReference>
<proteinExistence type="predicted"/>
<evidence type="ECO:0000313" key="3">
    <source>
        <dbReference type="Proteomes" id="UP001357437"/>
    </source>
</evidence>
<gene>
    <name evidence="2" type="ORF">VOF76_27500</name>
</gene>
<sequence>ADQHSPVLPYAVFTAAFRTLTLHVLGLPTEEMTCWKTHITCLLGKYVGLAVNLVPELGILLKQRAAVQTHAHSVDARDRLNLVACSLVKAFTAPGRPLVMLIDDVHWADQATLLLLQNLLTLSEDIPLLLVMTYRDSVSLPCPTIAANLNCIRARAARITDITPAPLSEKNIADWLAGLFHSRHQEMAELAAIIHEKTDGNPLATHEFFRQAVREGLIT</sequence>
<evidence type="ECO:0000313" key="2">
    <source>
        <dbReference type="EMBL" id="MEC3939844.1"/>
    </source>
</evidence>